<accession>A0AAD4KMY2</accession>
<feature type="transmembrane region" description="Helical" evidence="1">
    <location>
        <begin position="95"/>
        <end position="120"/>
    </location>
</feature>
<gene>
    <name evidence="2" type="ORF">BGW36DRAFT_382207</name>
</gene>
<feature type="transmembrane region" description="Helical" evidence="1">
    <location>
        <begin position="6"/>
        <end position="34"/>
    </location>
</feature>
<feature type="transmembrane region" description="Helical" evidence="1">
    <location>
        <begin position="132"/>
        <end position="154"/>
    </location>
</feature>
<keyword evidence="1" id="KW-0812">Transmembrane</keyword>
<dbReference type="EMBL" id="JAJTJA010000008">
    <property type="protein sequence ID" value="KAH8695154.1"/>
    <property type="molecule type" value="Genomic_DNA"/>
</dbReference>
<dbReference type="Proteomes" id="UP001201262">
    <property type="component" value="Unassembled WGS sequence"/>
</dbReference>
<protein>
    <submittedName>
        <fullName evidence="2">Uncharacterized protein</fullName>
    </submittedName>
</protein>
<feature type="transmembrane region" description="Helical" evidence="1">
    <location>
        <begin position="234"/>
        <end position="253"/>
    </location>
</feature>
<feature type="transmembrane region" description="Helical" evidence="1">
    <location>
        <begin position="46"/>
        <end position="75"/>
    </location>
</feature>
<name>A0AAD4KMY2_9EURO</name>
<feature type="transmembrane region" description="Helical" evidence="1">
    <location>
        <begin position="199"/>
        <end position="222"/>
    </location>
</feature>
<dbReference type="AlphaFoldDB" id="A0AAD4KMY2"/>
<keyword evidence="1" id="KW-0472">Membrane</keyword>
<keyword evidence="3" id="KW-1185">Reference proteome</keyword>
<proteinExistence type="predicted"/>
<feature type="transmembrane region" description="Helical" evidence="1">
    <location>
        <begin position="273"/>
        <end position="293"/>
    </location>
</feature>
<keyword evidence="1" id="KW-1133">Transmembrane helix</keyword>
<organism evidence="2 3">
    <name type="scientific">Talaromyces proteolyticus</name>
    <dbReference type="NCBI Taxonomy" id="1131652"/>
    <lineage>
        <taxon>Eukaryota</taxon>
        <taxon>Fungi</taxon>
        <taxon>Dikarya</taxon>
        <taxon>Ascomycota</taxon>
        <taxon>Pezizomycotina</taxon>
        <taxon>Eurotiomycetes</taxon>
        <taxon>Eurotiomycetidae</taxon>
        <taxon>Eurotiales</taxon>
        <taxon>Trichocomaceae</taxon>
        <taxon>Talaromyces</taxon>
        <taxon>Talaromyces sect. Bacilispori</taxon>
    </lineage>
</organism>
<sequence>MLPSDTIFIIVDVALRGIMIKPLLLIWLISLCLVRRRNDPARVAFSYLNAACPFLMVCLTLFVAGDAVAIAQTTLEQDDETNNLLSDLQYRVYSVGYLFQVVADILTVCCLVELGNGLLLSVKQQRTAFQTVLRYVAIGVGSLIFVLSLAQFSIDNVQYTNYFNYLNHRLTHYDYGGDTTAPTFDYASFDHSLTIALDLSVTCDVLLLVTTAATLGYAAYVLHQCRSCPGLRNSTVLFLVATILSLLRYSWAIAIDTAWELPNVTMPLVYADIVDPIINIWTFFVILVLLFVIGRRKQDGVWSTPQQWMSPDIMSQPGGQPPQQWMNPDIVPQYVEQPPQPVIWQSQQPIAHPSEIYTELAPPSELPGWQNHQLEMPASMYSHPVEYIKR</sequence>
<evidence type="ECO:0000313" key="2">
    <source>
        <dbReference type="EMBL" id="KAH8695154.1"/>
    </source>
</evidence>
<comment type="caution">
    <text evidence="2">The sequence shown here is derived from an EMBL/GenBank/DDBJ whole genome shotgun (WGS) entry which is preliminary data.</text>
</comment>
<evidence type="ECO:0000313" key="3">
    <source>
        <dbReference type="Proteomes" id="UP001201262"/>
    </source>
</evidence>
<dbReference type="RefSeq" id="XP_046070296.1">
    <property type="nucleotide sequence ID" value="XM_046216498.1"/>
</dbReference>
<evidence type="ECO:0000256" key="1">
    <source>
        <dbReference type="SAM" id="Phobius"/>
    </source>
</evidence>
<dbReference type="GeneID" id="70246785"/>
<reference evidence="2" key="1">
    <citation type="submission" date="2021-12" db="EMBL/GenBank/DDBJ databases">
        <title>Convergent genome expansion in fungi linked to evolution of root-endophyte symbiosis.</title>
        <authorList>
            <consortium name="DOE Joint Genome Institute"/>
            <person name="Ke Y.-H."/>
            <person name="Bonito G."/>
            <person name="Liao H.-L."/>
            <person name="Looney B."/>
            <person name="Rojas-Flechas A."/>
            <person name="Nash J."/>
            <person name="Hameed K."/>
            <person name="Schadt C."/>
            <person name="Martin F."/>
            <person name="Crous P.W."/>
            <person name="Miettinen O."/>
            <person name="Magnuson J.K."/>
            <person name="Labbe J."/>
            <person name="Jacobson D."/>
            <person name="Doktycz M.J."/>
            <person name="Veneault-Fourrey C."/>
            <person name="Kuo A."/>
            <person name="Mondo S."/>
            <person name="Calhoun S."/>
            <person name="Riley R."/>
            <person name="Ohm R."/>
            <person name="LaButti K."/>
            <person name="Andreopoulos B."/>
            <person name="Pangilinan J."/>
            <person name="Nolan M."/>
            <person name="Tritt A."/>
            <person name="Clum A."/>
            <person name="Lipzen A."/>
            <person name="Daum C."/>
            <person name="Barry K."/>
            <person name="Grigoriev I.V."/>
            <person name="Vilgalys R."/>
        </authorList>
    </citation>
    <scope>NUCLEOTIDE SEQUENCE</scope>
    <source>
        <strain evidence="2">PMI_201</strain>
    </source>
</reference>